<dbReference type="KEGG" id="ztr:MYCGRDRAFT_106620"/>
<dbReference type="HOGENOM" id="CLU_2414994_0_0_1"/>
<dbReference type="EMBL" id="CM001210">
    <property type="protein sequence ID" value="EGP82338.1"/>
    <property type="molecule type" value="Genomic_DNA"/>
</dbReference>
<name>F9XQY9_ZYMTI</name>
<dbReference type="Proteomes" id="UP000008062">
    <property type="component" value="Chromosome 15"/>
</dbReference>
<gene>
    <name evidence="1" type="ORF">MYCGRDRAFT_106620</name>
</gene>
<dbReference type="RefSeq" id="XP_003847362.1">
    <property type="nucleotide sequence ID" value="XM_003847314.1"/>
</dbReference>
<evidence type="ECO:0000313" key="2">
    <source>
        <dbReference type="Proteomes" id="UP000008062"/>
    </source>
</evidence>
<dbReference type="InParanoid" id="F9XQY9"/>
<dbReference type="GeneID" id="13400114"/>
<organism evidence="1 2">
    <name type="scientific">Zymoseptoria tritici (strain CBS 115943 / IPO323)</name>
    <name type="common">Speckled leaf blotch fungus</name>
    <name type="synonym">Septoria tritici</name>
    <dbReference type="NCBI Taxonomy" id="336722"/>
    <lineage>
        <taxon>Eukaryota</taxon>
        <taxon>Fungi</taxon>
        <taxon>Dikarya</taxon>
        <taxon>Ascomycota</taxon>
        <taxon>Pezizomycotina</taxon>
        <taxon>Dothideomycetes</taxon>
        <taxon>Dothideomycetidae</taxon>
        <taxon>Mycosphaerellales</taxon>
        <taxon>Mycosphaerellaceae</taxon>
        <taxon>Zymoseptoria</taxon>
    </lineage>
</organism>
<keyword evidence="2" id="KW-1185">Reference proteome</keyword>
<accession>F9XQY9</accession>
<reference evidence="1 2" key="1">
    <citation type="journal article" date="2011" name="PLoS Genet.">
        <title>Finished genome of the fungal wheat pathogen Mycosphaerella graminicola reveals dispensome structure, chromosome plasticity, and stealth pathogenesis.</title>
        <authorList>
            <person name="Goodwin S.B."/>
            <person name="Ben M'barek S."/>
            <person name="Dhillon B."/>
            <person name="Wittenberg A.H.J."/>
            <person name="Crane C.F."/>
            <person name="Hane J.K."/>
            <person name="Foster A.J."/>
            <person name="Van der Lee T.A.J."/>
            <person name="Grimwood J."/>
            <person name="Aerts A."/>
            <person name="Antoniw J."/>
            <person name="Bailey A."/>
            <person name="Bluhm B."/>
            <person name="Bowler J."/>
            <person name="Bristow J."/>
            <person name="van der Burgt A."/>
            <person name="Canto-Canche B."/>
            <person name="Churchill A.C.L."/>
            <person name="Conde-Ferraez L."/>
            <person name="Cools H.J."/>
            <person name="Coutinho P.M."/>
            <person name="Csukai M."/>
            <person name="Dehal P."/>
            <person name="De Wit P."/>
            <person name="Donzelli B."/>
            <person name="van de Geest H.C."/>
            <person name="van Ham R.C.H.J."/>
            <person name="Hammond-Kosack K.E."/>
            <person name="Henrissat B."/>
            <person name="Kilian A."/>
            <person name="Kobayashi A.K."/>
            <person name="Koopmann E."/>
            <person name="Kourmpetis Y."/>
            <person name="Kuzniar A."/>
            <person name="Lindquist E."/>
            <person name="Lombard V."/>
            <person name="Maliepaard C."/>
            <person name="Martins N."/>
            <person name="Mehrabi R."/>
            <person name="Nap J.P.H."/>
            <person name="Ponomarenko A."/>
            <person name="Rudd J.J."/>
            <person name="Salamov A."/>
            <person name="Schmutz J."/>
            <person name="Schouten H.J."/>
            <person name="Shapiro H."/>
            <person name="Stergiopoulos I."/>
            <person name="Torriani S.F.F."/>
            <person name="Tu H."/>
            <person name="de Vries R.P."/>
            <person name="Waalwijk C."/>
            <person name="Ware S.B."/>
            <person name="Wiebenga A."/>
            <person name="Zwiers L.-H."/>
            <person name="Oliver R.P."/>
            <person name="Grigoriev I.V."/>
            <person name="Kema G.H.J."/>
        </authorList>
    </citation>
    <scope>NUCLEOTIDE SEQUENCE [LARGE SCALE GENOMIC DNA]</scope>
    <source>
        <strain evidence="2">CBS 115943 / IPO323</strain>
    </source>
</reference>
<sequence>MTIHNGFSFDLFDQSARRTVLFQDGERYWAYRPLYDRMCAGQARGTVAFSDLRPLPCSLRRPRQEVQARILRLPRRWTSAPKQQRAPRNKSP</sequence>
<dbReference type="AlphaFoldDB" id="F9XQY9"/>
<proteinExistence type="predicted"/>
<evidence type="ECO:0000313" key="1">
    <source>
        <dbReference type="EMBL" id="EGP82338.1"/>
    </source>
</evidence>
<protein>
    <submittedName>
        <fullName evidence="1">Uncharacterized protein</fullName>
    </submittedName>
</protein>